<gene>
    <name evidence="3" type="ORF">GCM10010411_87820</name>
</gene>
<dbReference type="PANTHER" id="PTHR43244:SF1">
    <property type="entry name" value="5,10-METHYLENETETRAHYDROMETHANOPTERIN REDUCTASE"/>
    <property type="match status" value="1"/>
</dbReference>
<dbReference type="InterPro" id="IPR019922">
    <property type="entry name" value="Lucif-like_OxRdatse_MSMEG_4141"/>
</dbReference>
<dbReference type="EMBL" id="BAAATD010000019">
    <property type="protein sequence ID" value="GAA2635305.1"/>
    <property type="molecule type" value="Genomic_DNA"/>
</dbReference>
<comment type="caution">
    <text evidence="3">The sequence shown here is derived from an EMBL/GenBank/DDBJ whole genome shotgun (WGS) entry which is preliminary data.</text>
</comment>
<dbReference type="InterPro" id="IPR036661">
    <property type="entry name" value="Luciferase-like_sf"/>
</dbReference>
<sequence>MGNDAVVRDARLRLGRVGVWLKKVAYGQVGADVERRAIARIEALGYGSVWAGETVGGKDTFAQHGLYLAVTRRMVVGTGIANVWARHGATLQGGAATLADAYPGRFILGVGVGHPFQAQSVGAHEWRPLRKMRDYLDEMNAGPPMPPGMAKISIVPDAPFPRVLAAIGPKMLALARDHADGAQPFHVPVEHTALAREILGPGKLLIPQHSVLLETDPATARGKLRESTRQGAGLRAYTDNFRRLGFTEEDLGQMSDRLIDATHAWGDEMAIARRIGEHLDAGADHVLITPVADDLPAMLGQLEKLAPALLGTRA</sequence>
<proteinExistence type="predicted"/>
<dbReference type="Gene3D" id="3.20.20.30">
    <property type="entry name" value="Luciferase-like domain"/>
    <property type="match status" value="1"/>
</dbReference>
<dbReference type="RefSeq" id="WP_344548479.1">
    <property type="nucleotide sequence ID" value="NZ_BAAATD010000019.1"/>
</dbReference>
<reference evidence="3 4" key="1">
    <citation type="journal article" date="2019" name="Int. J. Syst. Evol. Microbiol.">
        <title>The Global Catalogue of Microorganisms (GCM) 10K type strain sequencing project: providing services to taxonomists for standard genome sequencing and annotation.</title>
        <authorList>
            <consortium name="The Broad Institute Genomics Platform"/>
            <consortium name="The Broad Institute Genome Sequencing Center for Infectious Disease"/>
            <person name="Wu L."/>
            <person name="Ma J."/>
        </authorList>
    </citation>
    <scope>NUCLEOTIDE SEQUENCE [LARGE SCALE GENOMIC DNA]</scope>
    <source>
        <strain evidence="3 4">JCM 6833</strain>
    </source>
</reference>
<dbReference type="SUPFAM" id="SSF51679">
    <property type="entry name" value="Bacterial luciferase-like"/>
    <property type="match status" value="1"/>
</dbReference>
<dbReference type="Pfam" id="PF00296">
    <property type="entry name" value="Bac_luciferase"/>
    <property type="match status" value="1"/>
</dbReference>
<name>A0ABN3QU30_9ACTN</name>
<evidence type="ECO:0000313" key="3">
    <source>
        <dbReference type="EMBL" id="GAA2635305.1"/>
    </source>
</evidence>
<dbReference type="NCBIfam" id="TIGR03620">
    <property type="entry name" value="F420_MSMEG_4141"/>
    <property type="match status" value="1"/>
</dbReference>
<dbReference type="PANTHER" id="PTHR43244">
    <property type="match status" value="1"/>
</dbReference>
<organism evidence="3 4">
    <name type="scientific">Actinomadura fulvescens</name>
    <dbReference type="NCBI Taxonomy" id="46160"/>
    <lineage>
        <taxon>Bacteria</taxon>
        <taxon>Bacillati</taxon>
        <taxon>Actinomycetota</taxon>
        <taxon>Actinomycetes</taxon>
        <taxon>Streptosporangiales</taxon>
        <taxon>Thermomonosporaceae</taxon>
        <taxon>Actinomadura</taxon>
    </lineage>
</organism>
<dbReference type="Proteomes" id="UP001501509">
    <property type="component" value="Unassembled WGS sequence"/>
</dbReference>
<accession>A0ABN3QU30</accession>
<dbReference type="InterPro" id="IPR050564">
    <property type="entry name" value="F420-G6PD/mer"/>
</dbReference>
<evidence type="ECO:0000256" key="1">
    <source>
        <dbReference type="ARBA" id="ARBA00023002"/>
    </source>
</evidence>
<evidence type="ECO:0000313" key="4">
    <source>
        <dbReference type="Proteomes" id="UP001501509"/>
    </source>
</evidence>
<keyword evidence="1" id="KW-0560">Oxidoreductase</keyword>
<feature type="domain" description="Luciferase-like" evidence="2">
    <location>
        <begin position="34"/>
        <end position="285"/>
    </location>
</feature>
<protein>
    <submittedName>
        <fullName evidence="3">TIGR03620 family F420-dependent LLM class oxidoreductase</fullName>
    </submittedName>
</protein>
<keyword evidence="4" id="KW-1185">Reference proteome</keyword>
<evidence type="ECO:0000259" key="2">
    <source>
        <dbReference type="Pfam" id="PF00296"/>
    </source>
</evidence>
<dbReference type="InterPro" id="IPR011251">
    <property type="entry name" value="Luciferase-like_dom"/>
</dbReference>